<comment type="caution">
    <text evidence="1">The sequence shown here is derived from an EMBL/GenBank/DDBJ whole genome shotgun (WGS) entry which is preliminary data.</text>
</comment>
<proteinExistence type="predicted"/>
<dbReference type="EMBL" id="VEPZ02001765">
    <property type="protein sequence ID" value="KAE8656475.1"/>
    <property type="molecule type" value="Genomic_DNA"/>
</dbReference>
<keyword evidence="2" id="KW-1185">Reference proteome</keyword>
<reference evidence="1" key="1">
    <citation type="submission" date="2019-09" db="EMBL/GenBank/DDBJ databases">
        <title>Draft genome information of white flower Hibiscus syriacus.</title>
        <authorList>
            <person name="Kim Y.-M."/>
        </authorList>
    </citation>
    <scope>NUCLEOTIDE SEQUENCE [LARGE SCALE GENOMIC DNA]</scope>
    <source>
        <strain evidence="1">YM2019G1</strain>
    </source>
</reference>
<dbReference type="Proteomes" id="UP000436088">
    <property type="component" value="Unassembled WGS sequence"/>
</dbReference>
<evidence type="ECO:0000313" key="1">
    <source>
        <dbReference type="EMBL" id="KAE8656475.1"/>
    </source>
</evidence>
<name>A0A6A2WK93_HIBSY</name>
<dbReference type="PANTHER" id="PTHR37237:SF1">
    <property type="entry name" value="OS02G0567000 PROTEIN"/>
    <property type="match status" value="1"/>
</dbReference>
<accession>A0A6A2WK93</accession>
<protein>
    <submittedName>
        <fullName evidence="1">Flavonol synthase/flavanone 3-hydroxylase-like</fullName>
    </submittedName>
</protein>
<dbReference type="PANTHER" id="PTHR37237">
    <property type="entry name" value="OS02G0567000 PROTEIN"/>
    <property type="match status" value="1"/>
</dbReference>
<organism evidence="1 2">
    <name type="scientific">Hibiscus syriacus</name>
    <name type="common">Rose of Sharon</name>
    <dbReference type="NCBI Taxonomy" id="106335"/>
    <lineage>
        <taxon>Eukaryota</taxon>
        <taxon>Viridiplantae</taxon>
        <taxon>Streptophyta</taxon>
        <taxon>Embryophyta</taxon>
        <taxon>Tracheophyta</taxon>
        <taxon>Spermatophyta</taxon>
        <taxon>Magnoliopsida</taxon>
        <taxon>eudicotyledons</taxon>
        <taxon>Gunneridae</taxon>
        <taxon>Pentapetalae</taxon>
        <taxon>rosids</taxon>
        <taxon>malvids</taxon>
        <taxon>Malvales</taxon>
        <taxon>Malvaceae</taxon>
        <taxon>Malvoideae</taxon>
        <taxon>Hibiscus</taxon>
    </lineage>
</organism>
<evidence type="ECO:0000313" key="2">
    <source>
        <dbReference type="Proteomes" id="UP000436088"/>
    </source>
</evidence>
<gene>
    <name evidence="1" type="ORF">F3Y22_tig00117000pilonHSYRG00152</name>
</gene>
<sequence>MGGELLSDVGEEFGEALEHHLRHDATLPPQSFPDSIDASYQFLDLIKLFQENFEKLKVALDDSDHSWTTLTLELCTALKTANKLAQSTDTNV</sequence>
<dbReference type="AlphaFoldDB" id="A0A6A2WK93"/>